<sequence>MDNFKTILLRKPRNFTNKSEFITDFRVKLFAVSKILTHNHNKSQTEKYYHIIMIF</sequence>
<dbReference type="HOGENOM" id="CLU_3031916_0_0_1"/>
<evidence type="ECO:0000313" key="1">
    <source>
        <dbReference type="EMBL" id="KCZ80895.1"/>
    </source>
</evidence>
<dbReference type="Proteomes" id="UP000030655">
    <property type="component" value="Unassembled WGS sequence"/>
</dbReference>
<accession>A0A059F151</accession>
<reference evidence="2" key="1">
    <citation type="submission" date="2013-02" db="EMBL/GenBank/DDBJ databases">
        <authorList>
            <consortium name="The Broad Institute Genome Sequencing Platform"/>
            <person name="Cuomo C."/>
            <person name="Becnel J."/>
            <person name="Sanscrainte N."/>
            <person name="Walker B."/>
            <person name="Young S.K."/>
            <person name="Zeng Q."/>
            <person name="Gargeya S."/>
            <person name="Fitzgerald M."/>
            <person name="Haas B."/>
            <person name="Abouelleil A."/>
            <person name="Alvarado L."/>
            <person name="Arachchi H.M."/>
            <person name="Berlin A.M."/>
            <person name="Chapman S.B."/>
            <person name="Dewar J."/>
            <person name="Goldberg J."/>
            <person name="Griggs A."/>
            <person name="Gujja S."/>
            <person name="Hansen M."/>
            <person name="Howarth C."/>
            <person name="Imamovic A."/>
            <person name="Larimer J."/>
            <person name="McCowan C."/>
            <person name="Murphy C."/>
            <person name="Neiman D."/>
            <person name="Pearson M."/>
            <person name="Priest M."/>
            <person name="Roberts A."/>
            <person name="Saif S."/>
            <person name="Shea T."/>
            <person name="Sisk P."/>
            <person name="Sykes S."/>
            <person name="Wortman J."/>
            <person name="Nusbaum C."/>
            <person name="Birren B."/>
        </authorList>
    </citation>
    <scope>NUCLEOTIDE SEQUENCE [LARGE SCALE GENOMIC DNA]</scope>
    <source>
        <strain evidence="2">PRA339</strain>
    </source>
</reference>
<evidence type="ECO:0000313" key="2">
    <source>
        <dbReference type="Proteomes" id="UP000030655"/>
    </source>
</evidence>
<keyword evidence="2" id="KW-1185">Reference proteome</keyword>
<proteinExistence type="predicted"/>
<organism evidence="1 2">
    <name type="scientific">Anncaliia algerae PRA339</name>
    <dbReference type="NCBI Taxonomy" id="1288291"/>
    <lineage>
        <taxon>Eukaryota</taxon>
        <taxon>Fungi</taxon>
        <taxon>Fungi incertae sedis</taxon>
        <taxon>Microsporidia</taxon>
        <taxon>Tubulinosematoidea</taxon>
        <taxon>Tubulinosematidae</taxon>
        <taxon>Anncaliia</taxon>
    </lineage>
</organism>
<name>A0A059F151_9MICR</name>
<dbReference type="AlphaFoldDB" id="A0A059F151"/>
<protein>
    <submittedName>
        <fullName evidence="1">Uncharacterized protein</fullName>
    </submittedName>
</protein>
<dbReference type="VEuPathDB" id="MicrosporidiaDB:H312_01668"/>
<dbReference type="EMBL" id="KK365158">
    <property type="protein sequence ID" value="KCZ80895.1"/>
    <property type="molecule type" value="Genomic_DNA"/>
</dbReference>
<reference evidence="1 2" key="2">
    <citation type="submission" date="2014-03" db="EMBL/GenBank/DDBJ databases">
        <title>The Genome Sequence of Anncaliia algerae insect isolate PRA339.</title>
        <authorList>
            <consortium name="The Broad Institute Genome Sequencing Platform"/>
            <consortium name="The Broad Institute Genome Sequencing Center for Infectious Disease"/>
            <person name="Cuomo C."/>
            <person name="Becnel J."/>
            <person name="Sanscrainte N."/>
            <person name="Walker B."/>
            <person name="Young S.K."/>
            <person name="Zeng Q."/>
            <person name="Gargeya S."/>
            <person name="Fitzgerald M."/>
            <person name="Haas B."/>
            <person name="Abouelleil A."/>
            <person name="Alvarado L."/>
            <person name="Arachchi H.M."/>
            <person name="Berlin A.M."/>
            <person name="Chapman S.B."/>
            <person name="Dewar J."/>
            <person name="Goldberg J."/>
            <person name="Griggs A."/>
            <person name="Gujja S."/>
            <person name="Hansen M."/>
            <person name="Howarth C."/>
            <person name="Imamovic A."/>
            <person name="Larimer J."/>
            <person name="McCowan C."/>
            <person name="Murphy C."/>
            <person name="Neiman D."/>
            <person name="Pearson M."/>
            <person name="Priest M."/>
            <person name="Roberts A."/>
            <person name="Saif S."/>
            <person name="Shea T."/>
            <person name="Sisk P."/>
            <person name="Sykes S."/>
            <person name="Wortman J."/>
            <person name="Nusbaum C."/>
            <person name="Birren B."/>
        </authorList>
    </citation>
    <scope>NUCLEOTIDE SEQUENCE [LARGE SCALE GENOMIC DNA]</scope>
    <source>
        <strain evidence="1 2">PRA339</strain>
    </source>
</reference>
<gene>
    <name evidence="1" type="ORF">H312_01668</name>
</gene>
<dbReference type="OrthoDB" id="10280994at2759"/>